<dbReference type="GO" id="GO:0012505">
    <property type="term" value="C:endomembrane system"/>
    <property type="evidence" value="ECO:0007669"/>
    <property type="project" value="UniProtKB-SubCell"/>
</dbReference>
<evidence type="ECO:0000256" key="5">
    <source>
        <dbReference type="SAM" id="Phobius"/>
    </source>
</evidence>
<dbReference type="OrthoDB" id="5588846at2759"/>
<dbReference type="InterPro" id="IPR018966">
    <property type="entry name" value="VTC_domain"/>
</dbReference>
<dbReference type="Pfam" id="PF09359">
    <property type="entry name" value="VTC"/>
    <property type="match status" value="1"/>
</dbReference>
<dbReference type="GO" id="GO:0033254">
    <property type="term" value="C:vacuolar transporter chaperone complex"/>
    <property type="evidence" value="ECO:0007669"/>
    <property type="project" value="TreeGrafter"/>
</dbReference>
<comment type="subcellular location">
    <subcellularLocation>
        <location evidence="1">Endomembrane system</location>
        <topology evidence="1">Multi-pass membrane protein</topology>
    </subcellularLocation>
</comment>
<dbReference type="PANTHER" id="PTHR46140:SF1">
    <property type="entry name" value="VACUOLAR TRANSPORTER CHAPERONE COMPLEX SUBUNIT 4-RELATED"/>
    <property type="match status" value="1"/>
</dbReference>
<reference evidence="7 8" key="1">
    <citation type="journal article" date="2014" name="PLoS ONE">
        <title>De novo Genome Assembly of the Fungal Plant Pathogen Pyrenophora semeniperda.</title>
        <authorList>
            <person name="Soliai M.M."/>
            <person name="Meyer S.E."/>
            <person name="Udall J.A."/>
            <person name="Elzinga D.E."/>
            <person name="Hermansen R.A."/>
            <person name="Bodily P.M."/>
            <person name="Hart A.A."/>
            <person name="Coleman C.E."/>
        </authorList>
    </citation>
    <scope>NUCLEOTIDE SEQUENCE [LARGE SCALE GENOMIC DNA]</scope>
    <source>
        <strain evidence="7 8">CCB06</strain>
        <tissue evidence="7">Mycelium</tissue>
    </source>
</reference>
<dbReference type="GO" id="GO:0016237">
    <property type="term" value="P:microautophagy"/>
    <property type="evidence" value="ECO:0007669"/>
    <property type="project" value="TreeGrafter"/>
</dbReference>
<keyword evidence="3 5" id="KW-1133">Transmembrane helix</keyword>
<evidence type="ECO:0000313" key="8">
    <source>
        <dbReference type="Proteomes" id="UP000265663"/>
    </source>
</evidence>
<dbReference type="PANTHER" id="PTHR46140">
    <property type="entry name" value="VACUOLAR TRANSPORTER CHAPERONE 1-RELATED"/>
    <property type="match status" value="1"/>
</dbReference>
<dbReference type="AlphaFoldDB" id="A0A3M7M430"/>
<accession>A0A3M7M430</accession>
<feature type="domain" description="VTC" evidence="6">
    <location>
        <begin position="118"/>
        <end position="231"/>
    </location>
</feature>
<keyword evidence="4 5" id="KW-0472">Membrane</keyword>
<keyword evidence="2 5" id="KW-0812">Transmembrane</keyword>
<protein>
    <submittedName>
        <fullName evidence="7">Spx domain-containing</fullName>
    </submittedName>
</protein>
<dbReference type="GO" id="GO:0007034">
    <property type="term" value="P:vacuolar transport"/>
    <property type="evidence" value="ECO:0007669"/>
    <property type="project" value="TreeGrafter"/>
</dbReference>
<dbReference type="GO" id="GO:0006799">
    <property type="term" value="P:polyphosphate biosynthetic process"/>
    <property type="evidence" value="ECO:0007669"/>
    <property type="project" value="UniProtKB-ARBA"/>
</dbReference>
<feature type="transmembrane region" description="Helical" evidence="5">
    <location>
        <begin position="262"/>
        <end position="283"/>
    </location>
</feature>
<dbReference type="GO" id="GO:0000329">
    <property type="term" value="C:fungal-type vacuole membrane"/>
    <property type="evidence" value="ECO:0007669"/>
    <property type="project" value="TreeGrafter"/>
</dbReference>
<evidence type="ECO:0000256" key="2">
    <source>
        <dbReference type="ARBA" id="ARBA00022692"/>
    </source>
</evidence>
<dbReference type="InterPro" id="IPR051572">
    <property type="entry name" value="VTC_Complex_Subunit"/>
</dbReference>
<proteinExistence type="predicted"/>
<dbReference type="Gene3D" id="3.20.100.30">
    <property type="entry name" value="VTC, catalytic tunnel domain"/>
    <property type="match status" value="1"/>
</dbReference>
<evidence type="ECO:0000256" key="3">
    <source>
        <dbReference type="ARBA" id="ARBA00022989"/>
    </source>
</evidence>
<name>A0A3M7M430_9PLEO</name>
<evidence type="ECO:0000259" key="6">
    <source>
        <dbReference type="Pfam" id="PF09359"/>
    </source>
</evidence>
<organism evidence="7 8">
    <name type="scientific">Pyrenophora seminiperda CCB06</name>
    <dbReference type="NCBI Taxonomy" id="1302712"/>
    <lineage>
        <taxon>Eukaryota</taxon>
        <taxon>Fungi</taxon>
        <taxon>Dikarya</taxon>
        <taxon>Ascomycota</taxon>
        <taxon>Pezizomycotina</taxon>
        <taxon>Dothideomycetes</taxon>
        <taxon>Pleosporomycetidae</taxon>
        <taxon>Pleosporales</taxon>
        <taxon>Pleosporineae</taxon>
        <taxon>Pleosporaceae</taxon>
        <taxon>Pyrenophora</taxon>
    </lineage>
</organism>
<dbReference type="Proteomes" id="UP000265663">
    <property type="component" value="Unassembled WGS sequence"/>
</dbReference>
<dbReference type="GO" id="GO:0042144">
    <property type="term" value="P:vacuole fusion, non-autophagic"/>
    <property type="evidence" value="ECO:0007669"/>
    <property type="project" value="TreeGrafter"/>
</dbReference>
<dbReference type="EMBL" id="KE747818">
    <property type="protein sequence ID" value="RMZ69261.1"/>
    <property type="molecule type" value="Genomic_DNA"/>
</dbReference>
<sequence>MSRSRNSLLPPIDRSTPAIFTHFSGMKYGDTLRQRSIPEWGHCKLLTSLCYRERRLAANHWAHTDNIDYDYLKDLIKHQTTPGTNKAVSIPGQGESTERAFGDTFFKVLAEQHDRINLFHSGDVSEVRQWLSEHPSAKPIAGALSKRTRLTGLHNNTTGGIWATLDKDVYLKDTLHKDLEDDDWTSAARSESAKKFPHAILEIRREGNQAMSLIQTLDRTHLVERIRGFSLEAHAVWTCCKPVAMSEPFWTRKERLGLVHQAVVLSIAGAVVALDVVLLLWTLRI</sequence>
<dbReference type="InterPro" id="IPR042267">
    <property type="entry name" value="VTC_sf"/>
</dbReference>
<keyword evidence="8" id="KW-1185">Reference proteome</keyword>
<evidence type="ECO:0000256" key="1">
    <source>
        <dbReference type="ARBA" id="ARBA00004127"/>
    </source>
</evidence>
<gene>
    <name evidence="7" type="ORF">GMOD_00005989</name>
</gene>
<evidence type="ECO:0000256" key="4">
    <source>
        <dbReference type="ARBA" id="ARBA00023136"/>
    </source>
</evidence>
<evidence type="ECO:0000313" key="7">
    <source>
        <dbReference type="EMBL" id="RMZ69261.1"/>
    </source>
</evidence>